<evidence type="ECO:0000313" key="1">
    <source>
        <dbReference type="EMBL" id="MBD2776686.1"/>
    </source>
</evidence>
<name>A0A8J7CA32_9CYAN</name>
<proteinExistence type="predicted"/>
<dbReference type="Proteomes" id="UP000629098">
    <property type="component" value="Unassembled WGS sequence"/>
</dbReference>
<comment type="caution">
    <text evidence="1">The sequence shown here is derived from an EMBL/GenBank/DDBJ whole genome shotgun (WGS) entry which is preliminary data.</text>
</comment>
<sequence length="381" mass="42539">MKSLLKFYFTTKQAQIFTALVLTGILSISSGLTSIESVTAAPTNPEIANAIRKENTLPRSVATAVIRDLSGKEGIPSRKLQITNYSQHTWRNGCLNLPLPDEFCTQALVSGWRVVVSDGSQNWIYHTNDNGRFLRLANSDNSKSEVTELPDSVKNAVLRVTSRRLKLPVAQLNIIQVQQRTWKNSCLEVTSSVPNFFCSQKLVSGWRVIVGAPEQALVYHTNNSGSVVKLNKRESEISENSQQSQIQPVPISSSELPPPLQSSVIFRSFSTGGFTGRTYETVLLNDGRLMQYRIGDTKTGERRVWRISTEKVRQFQQLLAQKGDRFNNLSYPAPKGAADYITYTLTSSEGSIQYNDISQSSLPKNLQLIVKAWNQISKSYQ</sequence>
<organism evidence="1 2">
    <name type="scientific">Iningainema tapete BLCC-T55</name>
    <dbReference type="NCBI Taxonomy" id="2748662"/>
    <lineage>
        <taxon>Bacteria</taxon>
        <taxon>Bacillati</taxon>
        <taxon>Cyanobacteriota</taxon>
        <taxon>Cyanophyceae</taxon>
        <taxon>Nostocales</taxon>
        <taxon>Scytonemataceae</taxon>
        <taxon>Iningainema tapete</taxon>
    </lineage>
</organism>
<evidence type="ECO:0000313" key="2">
    <source>
        <dbReference type="Proteomes" id="UP000629098"/>
    </source>
</evidence>
<keyword evidence="2" id="KW-1185">Reference proteome</keyword>
<gene>
    <name evidence="1" type="ORF">ICL16_32705</name>
</gene>
<protein>
    <submittedName>
        <fullName evidence="1">Uncharacterized protein</fullName>
    </submittedName>
</protein>
<dbReference type="EMBL" id="JACXAE010000098">
    <property type="protein sequence ID" value="MBD2776686.1"/>
    <property type="molecule type" value="Genomic_DNA"/>
</dbReference>
<accession>A0A8J7CA32</accession>
<dbReference type="AlphaFoldDB" id="A0A8J7CA32"/>
<reference evidence="1" key="1">
    <citation type="submission" date="2020-09" db="EMBL/GenBank/DDBJ databases">
        <title>Iningainema tapete sp. nov. (Scytonemataceae, Cyanobacteria) from greenhouses in central Florida (USA) produces two types of nodularin with biosynthetic potential for microcystin-LR and anabaenopeptins.</title>
        <authorList>
            <person name="Berthold D.E."/>
            <person name="Lefler F.W."/>
            <person name="Huang I.-S."/>
            <person name="Abdulla H."/>
            <person name="Zimba P.V."/>
            <person name="Laughinghouse H.D. IV."/>
        </authorList>
    </citation>
    <scope>NUCLEOTIDE SEQUENCE</scope>
    <source>
        <strain evidence="1">BLCCT55</strain>
    </source>
</reference>